<organism evidence="8 9">
    <name type="scientific">Desulfurobacterium pacificum</name>
    <dbReference type="NCBI Taxonomy" id="240166"/>
    <lineage>
        <taxon>Bacteria</taxon>
        <taxon>Pseudomonadati</taxon>
        <taxon>Aquificota</taxon>
        <taxon>Aquificia</taxon>
        <taxon>Desulfurobacteriales</taxon>
        <taxon>Desulfurobacteriaceae</taxon>
        <taxon>Desulfurobacterium</taxon>
    </lineage>
</organism>
<comment type="caution">
    <text evidence="8">The sequence shown here is derived from an EMBL/GenBank/DDBJ whole genome shotgun (WGS) entry which is preliminary data.</text>
</comment>
<dbReference type="NCBIfam" id="TIGR01499">
    <property type="entry name" value="folC"/>
    <property type="match status" value="1"/>
</dbReference>
<dbReference type="InterPro" id="IPR018109">
    <property type="entry name" value="Folylpolyglutamate_synth_CS"/>
</dbReference>
<dbReference type="Proteomes" id="UP001157911">
    <property type="component" value="Unassembled WGS sequence"/>
</dbReference>
<keyword evidence="2" id="KW-0436">Ligase</keyword>
<evidence type="ECO:0000313" key="8">
    <source>
        <dbReference type="EMBL" id="SMP13412.1"/>
    </source>
</evidence>
<comment type="similarity">
    <text evidence="1">Belongs to the folylpolyglutamate synthase family.</text>
</comment>
<proteinExistence type="inferred from homology"/>
<evidence type="ECO:0000256" key="2">
    <source>
        <dbReference type="ARBA" id="ARBA00022598"/>
    </source>
</evidence>
<feature type="domain" description="Mur ligase central" evidence="7">
    <location>
        <begin position="39"/>
        <end position="251"/>
    </location>
</feature>
<evidence type="ECO:0000256" key="3">
    <source>
        <dbReference type="ARBA" id="ARBA00022723"/>
    </source>
</evidence>
<keyword evidence="4" id="KW-0547">Nucleotide-binding</keyword>
<dbReference type="InterPro" id="IPR036615">
    <property type="entry name" value="Mur_ligase_C_dom_sf"/>
</dbReference>
<accession>A0ABY1NQ84</accession>
<reference evidence="8 9" key="1">
    <citation type="submission" date="2017-05" db="EMBL/GenBank/DDBJ databases">
        <authorList>
            <person name="Varghese N."/>
            <person name="Submissions S."/>
        </authorList>
    </citation>
    <scope>NUCLEOTIDE SEQUENCE [LARGE SCALE GENOMIC DNA]</scope>
    <source>
        <strain evidence="8 9">DSM 15522</strain>
    </source>
</reference>
<dbReference type="SUPFAM" id="SSF53244">
    <property type="entry name" value="MurD-like peptide ligases, peptide-binding domain"/>
    <property type="match status" value="1"/>
</dbReference>
<evidence type="ECO:0000313" key="9">
    <source>
        <dbReference type="Proteomes" id="UP001157911"/>
    </source>
</evidence>
<dbReference type="PROSITE" id="PS01012">
    <property type="entry name" value="FOLYLPOLYGLU_SYNT_2"/>
    <property type="match status" value="1"/>
</dbReference>
<protein>
    <submittedName>
        <fullName evidence="8">Dihydrofolate synthase / folylpolyglutamate synthase</fullName>
    </submittedName>
</protein>
<keyword evidence="3" id="KW-0479">Metal-binding</keyword>
<dbReference type="EMBL" id="FXUB01000003">
    <property type="protein sequence ID" value="SMP13412.1"/>
    <property type="molecule type" value="Genomic_DNA"/>
</dbReference>
<evidence type="ECO:0000259" key="7">
    <source>
        <dbReference type="Pfam" id="PF08245"/>
    </source>
</evidence>
<evidence type="ECO:0000256" key="5">
    <source>
        <dbReference type="ARBA" id="ARBA00022840"/>
    </source>
</evidence>
<dbReference type="Gene3D" id="3.90.190.20">
    <property type="entry name" value="Mur ligase, C-terminal domain"/>
    <property type="match status" value="1"/>
</dbReference>
<keyword evidence="5" id="KW-0067">ATP-binding</keyword>
<dbReference type="InterPro" id="IPR013221">
    <property type="entry name" value="Mur_ligase_cen"/>
</dbReference>
<dbReference type="Pfam" id="PF08245">
    <property type="entry name" value="Mur_ligase_M"/>
    <property type="match status" value="1"/>
</dbReference>
<dbReference type="RefSeq" id="WP_283400574.1">
    <property type="nucleotide sequence ID" value="NZ_FXUB01000003.1"/>
</dbReference>
<evidence type="ECO:0000256" key="4">
    <source>
        <dbReference type="ARBA" id="ARBA00022741"/>
    </source>
</evidence>
<dbReference type="PIRSF" id="PIRSF001563">
    <property type="entry name" value="Folylpolyglu_synth"/>
    <property type="match status" value="1"/>
</dbReference>
<evidence type="ECO:0000256" key="1">
    <source>
        <dbReference type="ARBA" id="ARBA00008276"/>
    </source>
</evidence>
<evidence type="ECO:0000256" key="6">
    <source>
        <dbReference type="ARBA" id="ARBA00022842"/>
    </source>
</evidence>
<sequence>MLLFERYFQDKEFIWKPGLERIKRAVREIGGKSYPSIIVAGTNGKGSTCHFIAEILKKHGLRVGLFTSPHLFRFSERIKVDLKEVNDEALDKAFYEVKGVVEKHELTYFEASLILALRVFEEFKVDCAVFEVGLGGRLDATNVLDHEVGVITTVGLDHQSYLGDTLEEIFAEKLAVLKPGMVGVVSRNDLGVLKKFSDRFPEETYFYGADFWEDEVSVSLSGTSFYYMSQVPVSLKVVGKHQSVNAACALKASHVFVERFLERKFFIPQSIDVTLNGRFEVLRQNPPLLFDVAHNEDALKSLFSTLKELNVRASVFYGGLRDKNQLVNLRVVKEYLDWSGGEFYAVSIDNERGLKAEEILEIAKSLGIKGEKVERIEVGRVDFPAVVTGSFYLIDKIKSERELQE</sequence>
<keyword evidence="6" id="KW-0460">Magnesium</keyword>
<name>A0ABY1NQ84_9BACT</name>
<dbReference type="PANTHER" id="PTHR11136">
    <property type="entry name" value="FOLYLPOLYGLUTAMATE SYNTHASE-RELATED"/>
    <property type="match status" value="1"/>
</dbReference>
<dbReference type="SUPFAM" id="SSF53623">
    <property type="entry name" value="MurD-like peptide ligases, catalytic domain"/>
    <property type="match status" value="1"/>
</dbReference>
<dbReference type="InterPro" id="IPR001645">
    <property type="entry name" value="Folylpolyglutamate_synth"/>
</dbReference>
<keyword evidence="9" id="KW-1185">Reference proteome</keyword>
<dbReference type="PANTHER" id="PTHR11136:SF0">
    <property type="entry name" value="DIHYDROFOLATE SYNTHETASE-RELATED"/>
    <property type="match status" value="1"/>
</dbReference>
<dbReference type="InterPro" id="IPR036565">
    <property type="entry name" value="Mur-like_cat_sf"/>
</dbReference>
<dbReference type="Gene3D" id="3.40.1190.10">
    <property type="entry name" value="Mur-like, catalytic domain"/>
    <property type="match status" value="1"/>
</dbReference>
<gene>
    <name evidence="8" type="ORF">SAMN06265339_1112</name>
</gene>